<organism evidence="2 3">
    <name type="scientific">Lophiotrema nucula</name>
    <dbReference type="NCBI Taxonomy" id="690887"/>
    <lineage>
        <taxon>Eukaryota</taxon>
        <taxon>Fungi</taxon>
        <taxon>Dikarya</taxon>
        <taxon>Ascomycota</taxon>
        <taxon>Pezizomycotina</taxon>
        <taxon>Dothideomycetes</taxon>
        <taxon>Pleosporomycetidae</taxon>
        <taxon>Pleosporales</taxon>
        <taxon>Lophiotremataceae</taxon>
        <taxon>Lophiotrema</taxon>
    </lineage>
</organism>
<accession>A0A6A5ZHI1</accession>
<dbReference type="EMBL" id="ML977316">
    <property type="protein sequence ID" value="KAF2118932.1"/>
    <property type="molecule type" value="Genomic_DNA"/>
</dbReference>
<dbReference type="Proteomes" id="UP000799770">
    <property type="component" value="Unassembled WGS sequence"/>
</dbReference>
<reference evidence="2" key="1">
    <citation type="journal article" date="2020" name="Stud. Mycol.">
        <title>101 Dothideomycetes genomes: a test case for predicting lifestyles and emergence of pathogens.</title>
        <authorList>
            <person name="Haridas S."/>
            <person name="Albert R."/>
            <person name="Binder M."/>
            <person name="Bloem J."/>
            <person name="Labutti K."/>
            <person name="Salamov A."/>
            <person name="Andreopoulos B."/>
            <person name="Baker S."/>
            <person name="Barry K."/>
            <person name="Bills G."/>
            <person name="Bluhm B."/>
            <person name="Cannon C."/>
            <person name="Castanera R."/>
            <person name="Culley D."/>
            <person name="Daum C."/>
            <person name="Ezra D."/>
            <person name="Gonzalez J."/>
            <person name="Henrissat B."/>
            <person name="Kuo A."/>
            <person name="Liang C."/>
            <person name="Lipzen A."/>
            <person name="Lutzoni F."/>
            <person name="Magnuson J."/>
            <person name="Mondo S."/>
            <person name="Nolan M."/>
            <person name="Ohm R."/>
            <person name="Pangilinan J."/>
            <person name="Park H.-J."/>
            <person name="Ramirez L."/>
            <person name="Alfaro M."/>
            <person name="Sun H."/>
            <person name="Tritt A."/>
            <person name="Yoshinaga Y."/>
            <person name="Zwiers L.-H."/>
            <person name="Turgeon B."/>
            <person name="Goodwin S."/>
            <person name="Spatafora J."/>
            <person name="Crous P."/>
            <person name="Grigoriev I."/>
        </authorList>
    </citation>
    <scope>NUCLEOTIDE SEQUENCE</scope>
    <source>
        <strain evidence="2">CBS 627.86</strain>
    </source>
</reference>
<dbReference type="GO" id="GO:0004866">
    <property type="term" value="F:endopeptidase inhibitor activity"/>
    <property type="evidence" value="ECO:0007669"/>
    <property type="project" value="TreeGrafter"/>
</dbReference>
<evidence type="ECO:0000313" key="2">
    <source>
        <dbReference type="EMBL" id="KAF2118932.1"/>
    </source>
</evidence>
<keyword evidence="3" id="KW-1185">Reference proteome</keyword>
<dbReference type="AlphaFoldDB" id="A0A6A5ZHI1"/>
<name>A0A6A5ZHI1_9PLEO</name>
<proteinExistence type="inferred from homology"/>
<sequence length="89" mass="9349">MATMGMAAVAPLKSVIISFPKGTPGNVVEQAIQTVKDSGGEITHVYNIIQGFSANVPDTGLEQVQTLGQAFNMVVEEDQLVQTNNGMGI</sequence>
<evidence type="ECO:0008006" key="4">
    <source>
        <dbReference type="Google" id="ProtNLM"/>
    </source>
</evidence>
<dbReference type="GO" id="GO:0042144">
    <property type="term" value="P:vacuole fusion, non-autophagic"/>
    <property type="evidence" value="ECO:0007669"/>
    <property type="project" value="TreeGrafter"/>
</dbReference>
<evidence type="ECO:0000256" key="1">
    <source>
        <dbReference type="ARBA" id="ARBA00038069"/>
    </source>
</evidence>
<dbReference type="OrthoDB" id="3888684at2759"/>
<dbReference type="InterPro" id="IPR052471">
    <property type="entry name" value="PBI_I9"/>
</dbReference>
<dbReference type="SUPFAM" id="SSF54897">
    <property type="entry name" value="Protease propeptides/inhibitors"/>
    <property type="match status" value="1"/>
</dbReference>
<evidence type="ECO:0000313" key="3">
    <source>
        <dbReference type="Proteomes" id="UP000799770"/>
    </source>
</evidence>
<gene>
    <name evidence="2" type="ORF">BDV96DRAFT_643098</name>
</gene>
<dbReference type="PANTHER" id="PTHR28288">
    <property type="entry name" value="PROTEASE B INHIBITOR 2"/>
    <property type="match status" value="1"/>
</dbReference>
<comment type="similarity">
    <text evidence="1">Belongs to the protease inhibitor I9 family.</text>
</comment>
<dbReference type="InterPro" id="IPR037045">
    <property type="entry name" value="S8pro/Inhibitor_I9_sf"/>
</dbReference>
<dbReference type="PANTHER" id="PTHR28288:SF1">
    <property type="entry name" value="INHIBITOR I9 DOMAIN-CONTAINING PROTEIN"/>
    <property type="match status" value="1"/>
</dbReference>
<protein>
    <recommendedName>
        <fullName evidence="4">Inhibitor I9 domain-containing protein</fullName>
    </recommendedName>
</protein>
<dbReference type="Gene3D" id="3.30.70.80">
    <property type="entry name" value="Peptidase S8 propeptide/proteinase inhibitor I9"/>
    <property type="match status" value="1"/>
</dbReference>